<proteinExistence type="predicted"/>
<comment type="caution">
    <text evidence="1">The sequence shown here is derived from an EMBL/GenBank/DDBJ whole genome shotgun (WGS) entry which is preliminary data.</text>
</comment>
<dbReference type="Proteomes" id="UP001153148">
    <property type="component" value="Unassembled WGS sequence"/>
</dbReference>
<dbReference type="EMBL" id="CAJPIN010000633">
    <property type="protein sequence ID" value="CAG2053738.1"/>
    <property type="molecule type" value="Genomic_DNA"/>
</dbReference>
<name>A0ABN7ND19_TIMPD</name>
<sequence length="93" mass="10604">MNPLKPNYRSPARWQRSCDFGLPTGTALMPHGRVLNRRTAKGVTVPMERDSVIGDLLNSQFFSLYVIPMSLKDAGRVQWITDIWKFARELLGL</sequence>
<keyword evidence="2" id="KW-1185">Reference proteome</keyword>
<accession>A0ABN7ND19</accession>
<gene>
    <name evidence="1" type="ORF">TPAB3V08_LOCUS787</name>
</gene>
<protein>
    <submittedName>
        <fullName evidence="1">Uncharacterized protein</fullName>
    </submittedName>
</protein>
<reference evidence="1" key="1">
    <citation type="submission" date="2021-03" db="EMBL/GenBank/DDBJ databases">
        <authorList>
            <person name="Tran Van P."/>
        </authorList>
    </citation>
    <scope>NUCLEOTIDE SEQUENCE</scope>
</reference>
<organism evidence="1 2">
    <name type="scientific">Timema podura</name>
    <name type="common">Walking stick</name>
    <dbReference type="NCBI Taxonomy" id="61482"/>
    <lineage>
        <taxon>Eukaryota</taxon>
        <taxon>Metazoa</taxon>
        <taxon>Ecdysozoa</taxon>
        <taxon>Arthropoda</taxon>
        <taxon>Hexapoda</taxon>
        <taxon>Insecta</taxon>
        <taxon>Pterygota</taxon>
        <taxon>Neoptera</taxon>
        <taxon>Polyneoptera</taxon>
        <taxon>Phasmatodea</taxon>
        <taxon>Timematodea</taxon>
        <taxon>Timematoidea</taxon>
        <taxon>Timematidae</taxon>
        <taxon>Timema</taxon>
    </lineage>
</organism>
<evidence type="ECO:0000313" key="1">
    <source>
        <dbReference type="EMBL" id="CAG2053738.1"/>
    </source>
</evidence>
<evidence type="ECO:0000313" key="2">
    <source>
        <dbReference type="Proteomes" id="UP001153148"/>
    </source>
</evidence>